<accession>A0A941DHU1</accession>
<dbReference type="Pfam" id="PF13683">
    <property type="entry name" value="rve_3"/>
    <property type="match status" value="1"/>
</dbReference>
<evidence type="ECO:0000259" key="1">
    <source>
        <dbReference type="Pfam" id="PF13683"/>
    </source>
</evidence>
<evidence type="ECO:0000313" key="3">
    <source>
        <dbReference type="EMBL" id="MBR7784048.1"/>
    </source>
</evidence>
<dbReference type="AlphaFoldDB" id="A0A941DHU1"/>
<dbReference type="EMBL" id="JAGSPN010000002">
    <property type="protein sequence ID" value="MBR7781202.1"/>
    <property type="molecule type" value="Genomic_DNA"/>
</dbReference>
<gene>
    <name evidence="2" type="ORF">KDM89_03525</name>
    <name evidence="3" type="ORF">KDM89_18025</name>
</gene>
<feature type="domain" description="Integrase catalytic" evidence="1">
    <location>
        <begin position="2"/>
        <end position="26"/>
    </location>
</feature>
<evidence type="ECO:0000313" key="2">
    <source>
        <dbReference type="EMBL" id="MBR7781202.1"/>
    </source>
</evidence>
<keyword evidence="4" id="KW-1185">Reference proteome</keyword>
<sequence>ASRVIAGWIGFYNNQRPHQALGMKTPAEAFALAA</sequence>
<protein>
    <submittedName>
        <fullName evidence="2">Integrase core domain-containing protein</fullName>
    </submittedName>
</protein>
<dbReference type="InterPro" id="IPR001584">
    <property type="entry name" value="Integrase_cat-core"/>
</dbReference>
<dbReference type="Proteomes" id="UP000680067">
    <property type="component" value="Unassembled WGS sequence"/>
</dbReference>
<feature type="non-terminal residue" evidence="2">
    <location>
        <position position="1"/>
    </location>
</feature>
<dbReference type="InterPro" id="IPR012337">
    <property type="entry name" value="RNaseH-like_sf"/>
</dbReference>
<dbReference type="EMBL" id="JAGSPN010000018">
    <property type="protein sequence ID" value="MBR7784048.1"/>
    <property type="molecule type" value="Genomic_DNA"/>
</dbReference>
<comment type="caution">
    <text evidence="2">The sequence shown here is derived from an EMBL/GenBank/DDBJ whole genome shotgun (WGS) entry which is preliminary data.</text>
</comment>
<dbReference type="GO" id="GO:0015074">
    <property type="term" value="P:DNA integration"/>
    <property type="evidence" value="ECO:0007669"/>
    <property type="project" value="InterPro"/>
</dbReference>
<reference evidence="2" key="1">
    <citation type="submission" date="2021-04" db="EMBL/GenBank/DDBJ databases">
        <title>novel species isolated from subtropical streams in China.</title>
        <authorList>
            <person name="Lu H."/>
        </authorList>
    </citation>
    <scope>NUCLEOTIDE SEQUENCE</scope>
    <source>
        <strain evidence="2">LFS511W</strain>
    </source>
</reference>
<dbReference type="SUPFAM" id="SSF53098">
    <property type="entry name" value="Ribonuclease H-like"/>
    <property type="match status" value="1"/>
</dbReference>
<proteinExistence type="predicted"/>
<organism evidence="2 4">
    <name type="scientific">Undibacterium luofuense</name>
    <dbReference type="NCBI Taxonomy" id="2828733"/>
    <lineage>
        <taxon>Bacteria</taxon>
        <taxon>Pseudomonadati</taxon>
        <taxon>Pseudomonadota</taxon>
        <taxon>Betaproteobacteria</taxon>
        <taxon>Burkholderiales</taxon>
        <taxon>Oxalobacteraceae</taxon>
        <taxon>Undibacterium</taxon>
    </lineage>
</organism>
<name>A0A941DHU1_9BURK</name>
<evidence type="ECO:0000313" key="4">
    <source>
        <dbReference type="Proteomes" id="UP000680067"/>
    </source>
</evidence>